<dbReference type="InterPro" id="IPR025665">
    <property type="entry name" value="Beta-barrel_OMP_2"/>
</dbReference>
<feature type="domain" description="Outer membrane protein beta-barrel" evidence="2">
    <location>
        <begin position="215"/>
        <end position="389"/>
    </location>
</feature>
<dbReference type="EMBL" id="JAMWYS010000036">
    <property type="protein sequence ID" value="MCO4293641.1"/>
    <property type="molecule type" value="Genomic_DNA"/>
</dbReference>
<reference evidence="3" key="1">
    <citation type="submission" date="2022-06" db="EMBL/GenBank/DDBJ databases">
        <title>Solitalea sp. MAHUQ-68 isolated from rhizospheric soil.</title>
        <authorList>
            <person name="Huq M.A."/>
        </authorList>
    </citation>
    <scope>NUCLEOTIDE SEQUENCE</scope>
    <source>
        <strain evidence="3">MAHUQ-68</strain>
    </source>
</reference>
<dbReference type="RefSeq" id="WP_252588293.1">
    <property type="nucleotide sequence ID" value="NZ_JAMWYS010000036.1"/>
</dbReference>
<accession>A0A9X2F787</accession>
<keyword evidence="1" id="KW-0472">Membrane</keyword>
<dbReference type="Pfam" id="PF13568">
    <property type="entry name" value="OMP_b-brl_2"/>
    <property type="match status" value="1"/>
</dbReference>
<feature type="transmembrane region" description="Helical" evidence="1">
    <location>
        <begin position="46"/>
        <end position="66"/>
    </location>
</feature>
<keyword evidence="4" id="KW-1185">Reference proteome</keyword>
<evidence type="ECO:0000256" key="1">
    <source>
        <dbReference type="SAM" id="Phobius"/>
    </source>
</evidence>
<keyword evidence="1" id="KW-0812">Transmembrane</keyword>
<evidence type="ECO:0000313" key="3">
    <source>
        <dbReference type="EMBL" id="MCO4293641.1"/>
    </source>
</evidence>
<dbReference type="Proteomes" id="UP001155182">
    <property type="component" value="Unassembled WGS sequence"/>
</dbReference>
<keyword evidence="1" id="KW-1133">Transmembrane helix</keyword>
<protein>
    <submittedName>
        <fullName evidence="3">PorT family protein</fullName>
    </submittedName>
</protein>
<comment type="caution">
    <text evidence="3">The sequence shown here is derived from an EMBL/GenBank/DDBJ whole genome shotgun (WGS) entry which is preliminary data.</text>
</comment>
<sequence length="416" mass="46322">MEERFDKILSNHIRSVFDNYEDHSANEGWDQLLMQRQKANSKKKRIIPIWIWTVTGTAAILALFALNLDLANQKSIFTSPQLEVKIVKSKNISKSAKSLTKLHASIQLPKSKVKVEANNGRPNALTAPALEALALENIENAFVEELEKIPAVEINQLSQHISQHPDLNLVERSPIRALNNKIEIKPEFVKEYIAGETQQKRRRNIDYSVMAGSFMSYANGTENNGLGYKAGLDLNIPLTSRVQLNTGLNLGQQTLEFSGNNADLPASIAAKMNAYDDNPGVVSSPDSYKANMVAIDLPVNVRVAFPSANYTFFVSGGFSSYSYVNDSYSASYYSYPFGTGTGVRTRESLNIDNSGSLFSRIDWFRTLNMSAGIDCKLGKKQLSIEPYLKYPLGGLGADQIRWNSIGVNLKFSFWRQ</sequence>
<name>A0A9X2F787_9SPHI</name>
<organism evidence="3 4">
    <name type="scientific">Solitalea agri</name>
    <dbReference type="NCBI Taxonomy" id="2953739"/>
    <lineage>
        <taxon>Bacteria</taxon>
        <taxon>Pseudomonadati</taxon>
        <taxon>Bacteroidota</taxon>
        <taxon>Sphingobacteriia</taxon>
        <taxon>Sphingobacteriales</taxon>
        <taxon>Sphingobacteriaceae</taxon>
        <taxon>Solitalea</taxon>
    </lineage>
</organism>
<gene>
    <name evidence="3" type="ORF">NF867_12275</name>
</gene>
<evidence type="ECO:0000313" key="4">
    <source>
        <dbReference type="Proteomes" id="UP001155182"/>
    </source>
</evidence>
<dbReference type="AlphaFoldDB" id="A0A9X2F787"/>
<proteinExistence type="predicted"/>
<evidence type="ECO:0000259" key="2">
    <source>
        <dbReference type="Pfam" id="PF13568"/>
    </source>
</evidence>